<name>A0A263BYL9_9BACI</name>
<feature type="transmembrane region" description="Helical" evidence="1">
    <location>
        <begin position="952"/>
        <end position="970"/>
    </location>
</feature>
<dbReference type="Proteomes" id="UP000217083">
    <property type="component" value="Unassembled WGS sequence"/>
</dbReference>
<protein>
    <submittedName>
        <fullName evidence="3">Acriflavin resistance protein</fullName>
    </submittedName>
</protein>
<evidence type="ECO:0000259" key="2">
    <source>
        <dbReference type="PROSITE" id="PS50156"/>
    </source>
</evidence>
<feature type="transmembrane region" description="Helical" evidence="1">
    <location>
        <begin position="429"/>
        <end position="449"/>
    </location>
</feature>
<keyword evidence="1" id="KW-0812">Transmembrane</keyword>
<feature type="transmembrane region" description="Helical" evidence="1">
    <location>
        <begin position="461"/>
        <end position="488"/>
    </location>
</feature>
<proteinExistence type="predicted"/>
<dbReference type="PANTHER" id="PTHR32063">
    <property type="match status" value="1"/>
</dbReference>
<evidence type="ECO:0000256" key="1">
    <source>
        <dbReference type="SAM" id="Phobius"/>
    </source>
</evidence>
<dbReference type="PROSITE" id="PS50156">
    <property type="entry name" value="SSD"/>
    <property type="match status" value="1"/>
</dbReference>
<feature type="transmembrane region" description="Helical" evidence="1">
    <location>
        <begin position="331"/>
        <end position="351"/>
    </location>
</feature>
<feature type="transmembrane region" description="Helical" evidence="1">
    <location>
        <begin position="847"/>
        <end position="865"/>
    </location>
</feature>
<reference evidence="4" key="1">
    <citation type="submission" date="2017-08" db="EMBL/GenBank/DDBJ databases">
        <authorList>
            <person name="Huang Z."/>
        </authorList>
    </citation>
    <scope>NUCLEOTIDE SEQUENCE [LARGE SCALE GENOMIC DNA]</scope>
    <source>
        <strain evidence="4">SA5d-4</strain>
    </source>
</reference>
<dbReference type="Gene3D" id="3.30.70.1320">
    <property type="entry name" value="Multidrug efflux transporter AcrB pore domain like"/>
    <property type="match status" value="1"/>
</dbReference>
<dbReference type="Gene3D" id="3.30.2090.10">
    <property type="entry name" value="Multidrug efflux transporter AcrB TolC docking domain, DN and DC subdomains"/>
    <property type="match status" value="2"/>
</dbReference>
<dbReference type="InterPro" id="IPR001036">
    <property type="entry name" value="Acrflvin-R"/>
</dbReference>
<dbReference type="SUPFAM" id="SSF82714">
    <property type="entry name" value="Multidrug efflux transporter AcrB TolC docking domain, DN and DC subdomains"/>
    <property type="match status" value="2"/>
</dbReference>
<dbReference type="AlphaFoldDB" id="A0A263BYL9"/>
<keyword evidence="4" id="KW-1185">Reference proteome</keyword>
<feature type="transmembrane region" description="Helical" evidence="1">
    <location>
        <begin position="982"/>
        <end position="1006"/>
    </location>
</feature>
<feature type="transmembrane region" description="Helical" evidence="1">
    <location>
        <begin position="522"/>
        <end position="541"/>
    </location>
</feature>
<feature type="transmembrane region" description="Helical" evidence="1">
    <location>
        <begin position="903"/>
        <end position="924"/>
    </location>
</feature>
<feature type="transmembrane region" description="Helical" evidence="1">
    <location>
        <begin position="877"/>
        <end position="897"/>
    </location>
</feature>
<feature type="transmembrane region" description="Helical" evidence="1">
    <location>
        <begin position="384"/>
        <end position="409"/>
    </location>
</feature>
<keyword evidence="1" id="KW-1133">Transmembrane helix</keyword>
<sequence>MNLAKLAVVRPIAMAMVIIFMLIIGSVSVKSIPIDLFPDLTFPVAVVAVTYENAGPEEIEQLVTAPLENILGTVPNVESISSISRTGGSLIIVSYNWGTDMDFAALKMREKLDSVRDFLPQGVAAPRVLRFDPSDFPIVQLALSTENGNVEEAKKIAEYDIKPLLDSVEGVASISVEGGVEREIQLSYNPSTLASYGITVQQLKQIIQSENITVPGGIIEDAGSTFPVRIIGTFQSLNDIKTLPIPTASGTVPLEKIVVVKETLSSGSQKSFLNGVPSVGLSILKQSEANTVQVSNRIAEKLELLNKQLPEGVEIKTIFDQSMFIKKSISAVTWNMIIGSILAGAILYLFLRDWRSTFIIGLSIPVSILTTFIFMYFYGLTINLLTLGGLALGIGMMVDNSIVILENIFRLRQQGKPLKEAAIQGTKEVGPAIIASTITTVVVFLPIVFVDGLAAQLFKPLALVISFSLIASLFTALIIVPLLSSLLIKTTTKESKFQLYFNKLLKVYSLLLRLSLKNTKKTIIITTTLLVITLSLTPFIGREFLPAQDQSFMNLVLKLPAGSSLSETLEVTEEVQLLLDNMPEIELAYATVGGSNNFSVRAGSETNRANFSILLKPINERNMSDIEIGEYLRKETAKIPNLEVEISAGDSNFSGDPISIKLVGSDLPTMKIISEEAIKVISSIEGVREVRSSFDDGAPQISVSIDRDKAAQYGIGTGQIAQIINEATNGIAVSKLARNGNELNIILTLENTETMTIDDVEDLLISSPLGITVPIHAVATIKQEKGPVQITRTDRLRQITITGQLLNRDLGSVMEEIEEGLTSKVKPLLPSGYKLSFGGQDEQMNDAFFKLSMALLLAVVLVYMVMAGQFESFKFPFIIMFSVPLTIIGIIIGQFITFTPFSVGSLIGVLILTGVVVNNAIVLVDSINEERKSGASSIEAILTASPKRLRPILMTALTTILGLIPLSLGFGEGTEIQQPMAIVIIFGLGFATFITLIFIPVVYHLFASKKEGNGGATDEDIQTSYR</sequence>
<organism evidence="3 4">
    <name type="scientific">Lottiidibacillus patelloidae</name>
    <dbReference type="NCBI Taxonomy" id="2670334"/>
    <lineage>
        <taxon>Bacteria</taxon>
        <taxon>Bacillati</taxon>
        <taxon>Bacillota</taxon>
        <taxon>Bacilli</taxon>
        <taxon>Bacillales</taxon>
        <taxon>Bacillaceae</taxon>
        <taxon>Lottiidibacillus</taxon>
    </lineage>
</organism>
<dbReference type="PANTHER" id="PTHR32063:SF0">
    <property type="entry name" value="SWARMING MOTILITY PROTEIN SWRC"/>
    <property type="match status" value="1"/>
</dbReference>
<dbReference type="SUPFAM" id="SSF82693">
    <property type="entry name" value="Multidrug efflux transporter AcrB pore domain, PN1, PN2, PC1 and PC2 subdomains"/>
    <property type="match status" value="3"/>
</dbReference>
<dbReference type="RefSeq" id="WP_094920868.1">
    <property type="nucleotide sequence ID" value="NZ_NPIA01000001.1"/>
</dbReference>
<feature type="transmembrane region" description="Helical" evidence="1">
    <location>
        <begin position="358"/>
        <end position="378"/>
    </location>
</feature>
<dbReference type="InterPro" id="IPR027463">
    <property type="entry name" value="AcrB_DN_DC_subdom"/>
</dbReference>
<keyword evidence="1" id="KW-0472">Membrane</keyword>
<dbReference type="Gene3D" id="1.20.1640.10">
    <property type="entry name" value="Multidrug efflux transporter AcrB transmembrane domain"/>
    <property type="match status" value="2"/>
</dbReference>
<feature type="domain" description="SSD" evidence="2">
    <location>
        <begin position="362"/>
        <end position="486"/>
    </location>
</feature>
<feature type="transmembrane region" description="Helical" evidence="1">
    <location>
        <begin position="12"/>
        <end position="29"/>
    </location>
</feature>
<dbReference type="SUPFAM" id="SSF82866">
    <property type="entry name" value="Multidrug efflux transporter AcrB transmembrane domain"/>
    <property type="match status" value="2"/>
</dbReference>
<comment type="caution">
    <text evidence="3">The sequence shown here is derived from an EMBL/GenBank/DDBJ whole genome shotgun (WGS) entry which is preliminary data.</text>
</comment>
<dbReference type="GO" id="GO:0042910">
    <property type="term" value="F:xenobiotic transmembrane transporter activity"/>
    <property type="evidence" value="ECO:0007669"/>
    <property type="project" value="TreeGrafter"/>
</dbReference>
<accession>A0A263BYL9</accession>
<reference evidence="3 4" key="2">
    <citation type="submission" date="2017-09" db="EMBL/GenBank/DDBJ databases">
        <title>Bacillus patelloidae sp. nov., isolated from the intestinal tract of a marine limpet.</title>
        <authorList>
            <person name="Liu R."/>
            <person name="Dong C."/>
            <person name="Shao Z."/>
        </authorList>
    </citation>
    <scope>NUCLEOTIDE SEQUENCE [LARGE SCALE GENOMIC DNA]</scope>
    <source>
        <strain evidence="3 4">SA5d-4</strain>
    </source>
</reference>
<evidence type="ECO:0000313" key="4">
    <source>
        <dbReference type="Proteomes" id="UP000217083"/>
    </source>
</evidence>
<dbReference type="PRINTS" id="PR00702">
    <property type="entry name" value="ACRIFLAVINRP"/>
</dbReference>
<dbReference type="EMBL" id="NPIA01000001">
    <property type="protein sequence ID" value="OZM58266.1"/>
    <property type="molecule type" value="Genomic_DNA"/>
</dbReference>
<dbReference type="Gene3D" id="3.30.70.1430">
    <property type="entry name" value="Multidrug efflux transporter AcrB pore domain"/>
    <property type="match status" value="2"/>
</dbReference>
<evidence type="ECO:0000313" key="3">
    <source>
        <dbReference type="EMBL" id="OZM58266.1"/>
    </source>
</evidence>
<dbReference type="InterPro" id="IPR000731">
    <property type="entry name" value="SSD"/>
</dbReference>
<dbReference type="Gene3D" id="3.30.70.1440">
    <property type="entry name" value="Multidrug efflux transporter AcrB pore domain"/>
    <property type="match status" value="1"/>
</dbReference>
<gene>
    <name evidence="3" type="ORF">CIB95_01455</name>
</gene>
<dbReference type="Pfam" id="PF00873">
    <property type="entry name" value="ACR_tran"/>
    <property type="match status" value="1"/>
</dbReference>
<dbReference type="GO" id="GO:0005886">
    <property type="term" value="C:plasma membrane"/>
    <property type="evidence" value="ECO:0007669"/>
    <property type="project" value="TreeGrafter"/>
</dbReference>